<sequence>MTGVYETEPTGVHEVEGPGAAAPGDPQLSSHATHFTLPCDGEVLSCVTVRPVIPAPAPLAVLVLHGAGNGDKQSPAVLAAAFADRGHHALAFDFSGHGDSTGTLGGLSLRRRFEQARTVVDTCLPTDAPLVLVGFSMSGQTVADLAAHYRNRLAAIGLGAPAVYAAQAWPVAFDAGFTGIIRTPDSWRKSPALDVFRELPEGVRAVLATPAVDAVIPPAVTEAVDEALGASRAEYVRVVLPEADHRLSLWFASEAKAREGFVDVLLGGGGRV</sequence>
<reference evidence="3" key="2">
    <citation type="submission" date="2020-09" db="EMBL/GenBank/DDBJ databases">
        <authorList>
            <person name="Sun Q."/>
            <person name="Ohkuma M."/>
        </authorList>
    </citation>
    <scope>NUCLEOTIDE SEQUENCE</scope>
    <source>
        <strain evidence="3">JCM 4637</strain>
    </source>
</reference>
<dbReference type="AlphaFoldDB" id="A0A918WWQ6"/>
<reference evidence="3" key="1">
    <citation type="journal article" date="2014" name="Int. J. Syst. Evol. Microbiol.">
        <title>Complete genome sequence of Corynebacterium casei LMG S-19264T (=DSM 44701T), isolated from a smear-ripened cheese.</title>
        <authorList>
            <consortium name="US DOE Joint Genome Institute (JGI-PGF)"/>
            <person name="Walter F."/>
            <person name="Albersmeier A."/>
            <person name="Kalinowski J."/>
            <person name="Ruckert C."/>
        </authorList>
    </citation>
    <scope>NUCLEOTIDE SEQUENCE</scope>
    <source>
        <strain evidence="3">JCM 4637</strain>
    </source>
</reference>
<dbReference type="InterPro" id="IPR029058">
    <property type="entry name" value="AB_hydrolase_fold"/>
</dbReference>
<dbReference type="EMBL" id="BMVC01000004">
    <property type="protein sequence ID" value="GHC91030.1"/>
    <property type="molecule type" value="Genomic_DNA"/>
</dbReference>
<name>A0A918WWQ6_9ACTN</name>
<evidence type="ECO:0000256" key="1">
    <source>
        <dbReference type="SAM" id="MobiDB-lite"/>
    </source>
</evidence>
<dbReference type="Pfam" id="PF12146">
    <property type="entry name" value="Hydrolase_4"/>
    <property type="match status" value="1"/>
</dbReference>
<dbReference type="Gene3D" id="3.40.50.1820">
    <property type="entry name" value="alpha/beta hydrolase"/>
    <property type="match status" value="1"/>
</dbReference>
<dbReference type="Proteomes" id="UP000638353">
    <property type="component" value="Unassembled WGS sequence"/>
</dbReference>
<dbReference type="SUPFAM" id="SSF53474">
    <property type="entry name" value="alpha/beta-Hydrolases"/>
    <property type="match status" value="1"/>
</dbReference>
<comment type="caution">
    <text evidence="3">The sequence shown here is derived from an EMBL/GenBank/DDBJ whole genome shotgun (WGS) entry which is preliminary data.</text>
</comment>
<organism evidence="3 4">
    <name type="scientific">Streptomyces finlayi</name>
    <dbReference type="NCBI Taxonomy" id="67296"/>
    <lineage>
        <taxon>Bacteria</taxon>
        <taxon>Bacillati</taxon>
        <taxon>Actinomycetota</taxon>
        <taxon>Actinomycetes</taxon>
        <taxon>Kitasatosporales</taxon>
        <taxon>Streptomycetaceae</taxon>
        <taxon>Streptomyces</taxon>
    </lineage>
</organism>
<evidence type="ECO:0000259" key="2">
    <source>
        <dbReference type="Pfam" id="PF12146"/>
    </source>
</evidence>
<accession>A0A918WWQ6</accession>
<dbReference type="InterPro" id="IPR022742">
    <property type="entry name" value="Hydrolase_4"/>
</dbReference>
<evidence type="ECO:0000313" key="3">
    <source>
        <dbReference type="EMBL" id="GHC91030.1"/>
    </source>
</evidence>
<protein>
    <recommendedName>
        <fullName evidence="2">Serine aminopeptidase S33 domain-containing protein</fullName>
    </recommendedName>
</protein>
<proteinExistence type="predicted"/>
<evidence type="ECO:0000313" key="4">
    <source>
        <dbReference type="Proteomes" id="UP000638353"/>
    </source>
</evidence>
<feature type="region of interest" description="Disordered" evidence="1">
    <location>
        <begin position="1"/>
        <end position="29"/>
    </location>
</feature>
<feature type="domain" description="Serine aminopeptidase S33" evidence="2">
    <location>
        <begin position="60"/>
        <end position="169"/>
    </location>
</feature>
<gene>
    <name evidence="3" type="ORF">GCM10010334_25640</name>
</gene>